<dbReference type="InterPro" id="IPR023210">
    <property type="entry name" value="NADP_OxRdtase_dom"/>
</dbReference>
<sequence length="279" mass="31599">MLQSKKIGLGTVQFGMDYGISNGRGQTSKEEVRSILNCARKNQIKFLDSASAYGNAEEILGICGVEDFNIVSKFMPSEEGVSLQEQLNSSFEKLRVESLYGYLAHRPLALIDEPDAWQELLELKKAGKIEKIGFSLNQPEELEKLLNIGLLPDLVQVPYNYFDRRFEKAIEDLKNGGCEIHTRSAFLQGLFFVEPSKLSSFFDEIKLNLEEIQNRESSLAGDLLNFVLSNEMIDKVIIGVEDKSQLENNFQMLKSAKELPFLTKEIPDNILIPSLWPKR</sequence>
<dbReference type="Proteomes" id="UP001262889">
    <property type="component" value="Unassembled WGS sequence"/>
</dbReference>
<feature type="domain" description="NADP-dependent oxidoreductase" evidence="1">
    <location>
        <begin position="6"/>
        <end position="254"/>
    </location>
</feature>
<accession>A0ABU3CD16</accession>
<gene>
    <name evidence="2" type="ORF">RM553_15475</name>
</gene>
<dbReference type="CDD" id="cd19097">
    <property type="entry name" value="AKR_unchar"/>
    <property type="match status" value="1"/>
</dbReference>
<evidence type="ECO:0000313" key="2">
    <source>
        <dbReference type="EMBL" id="MDT0644237.1"/>
    </source>
</evidence>
<evidence type="ECO:0000259" key="1">
    <source>
        <dbReference type="Pfam" id="PF00248"/>
    </source>
</evidence>
<name>A0ABU3CD16_9FLAO</name>
<proteinExistence type="predicted"/>
<protein>
    <submittedName>
        <fullName evidence="2">Aldo/keto reductase</fullName>
    </submittedName>
</protein>
<dbReference type="InterPro" id="IPR036812">
    <property type="entry name" value="NAD(P)_OxRdtase_dom_sf"/>
</dbReference>
<dbReference type="SUPFAM" id="SSF51430">
    <property type="entry name" value="NAD(P)-linked oxidoreductase"/>
    <property type="match status" value="1"/>
</dbReference>
<dbReference type="InterPro" id="IPR053135">
    <property type="entry name" value="AKR2_Oxidoreductase"/>
</dbReference>
<dbReference type="Gene3D" id="3.20.20.100">
    <property type="entry name" value="NADP-dependent oxidoreductase domain"/>
    <property type="match status" value="1"/>
</dbReference>
<evidence type="ECO:0000313" key="3">
    <source>
        <dbReference type="Proteomes" id="UP001262889"/>
    </source>
</evidence>
<dbReference type="PANTHER" id="PTHR43312:SF1">
    <property type="entry name" value="NADP-DEPENDENT OXIDOREDUCTASE DOMAIN-CONTAINING PROTEIN"/>
    <property type="match status" value="1"/>
</dbReference>
<dbReference type="RefSeq" id="WP_311535855.1">
    <property type="nucleotide sequence ID" value="NZ_JAVRHQ010000023.1"/>
</dbReference>
<comment type="caution">
    <text evidence="2">The sequence shown here is derived from an EMBL/GenBank/DDBJ whole genome shotgun (WGS) entry which is preliminary data.</text>
</comment>
<dbReference type="EMBL" id="JAVRHQ010000023">
    <property type="protein sequence ID" value="MDT0644237.1"/>
    <property type="molecule type" value="Genomic_DNA"/>
</dbReference>
<keyword evidence="3" id="KW-1185">Reference proteome</keyword>
<dbReference type="PANTHER" id="PTHR43312">
    <property type="entry name" value="D-THREO-ALDOSE 1-DEHYDROGENASE"/>
    <property type="match status" value="1"/>
</dbReference>
<organism evidence="2 3">
    <name type="scientific">Autumnicola tepida</name>
    <dbReference type="NCBI Taxonomy" id="3075595"/>
    <lineage>
        <taxon>Bacteria</taxon>
        <taxon>Pseudomonadati</taxon>
        <taxon>Bacteroidota</taxon>
        <taxon>Flavobacteriia</taxon>
        <taxon>Flavobacteriales</taxon>
        <taxon>Flavobacteriaceae</taxon>
        <taxon>Autumnicola</taxon>
    </lineage>
</organism>
<dbReference type="Pfam" id="PF00248">
    <property type="entry name" value="Aldo_ket_red"/>
    <property type="match status" value="1"/>
</dbReference>
<reference evidence="2 3" key="1">
    <citation type="submission" date="2023-09" db="EMBL/GenBank/DDBJ databases">
        <authorList>
            <person name="Rey-Velasco X."/>
        </authorList>
    </citation>
    <scope>NUCLEOTIDE SEQUENCE [LARGE SCALE GENOMIC DNA]</scope>
    <source>
        <strain evidence="2 3">F363</strain>
    </source>
</reference>